<reference evidence="2" key="1">
    <citation type="journal article" date="2020" name="Phytopathology">
        <title>Genome Sequence Resources of Colletotrichum truncatum, C. plurivorum, C. musicola, and C. sojae: Four Species Pathogenic to Soybean (Glycine max).</title>
        <authorList>
            <person name="Rogerio F."/>
            <person name="Boufleur T.R."/>
            <person name="Ciampi-Guillardi M."/>
            <person name="Sukno S.A."/>
            <person name="Thon M.R."/>
            <person name="Massola Junior N.S."/>
            <person name="Baroncelli R."/>
        </authorList>
    </citation>
    <scope>NUCLEOTIDE SEQUENCE</scope>
    <source>
        <strain evidence="2">LFN00145</strain>
    </source>
</reference>
<dbReference type="EMBL" id="WIGO01000128">
    <property type="protein sequence ID" value="KAF6828039.1"/>
    <property type="molecule type" value="Genomic_DNA"/>
</dbReference>
<evidence type="ECO:0000313" key="2">
    <source>
        <dbReference type="EMBL" id="KAF6828039.1"/>
    </source>
</evidence>
<evidence type="ECO:0008006" key="4">
    <source>
        <dbReference type="Google" id="ProtNLM"/>
    </source>
</evidence>
<sequence length="285" mass="31539">MPSGSGKRKASPIEIASDSDANPVVDLPPAWPIKKTKIKNSERLVTEVDKWPRKDLPTKCNCKTGCKGSCACVTNGFACGPSCRCSSCADGPGKCTKKLNDFFKFLGDKDEDGGAGAPGDENVRMRAEPCFATFAARSKGPISLRMMMSALQAPHDVFQTDFDPWIQKWTQEKASLAEGDLLAYVKKLLRHGLIRSKRHKMFYWSFCRDYGHRDGIPGTWVRDTTTWHCETCKECQDWCDWHCGKCNKCTYGTLITFSTLTGISTPTVRCVSIVLSKGVGNVDDL</sequence>
<organism evidence="2 3">
    <name type="scientific">Colletotrichum plurivorum</name>
    <dbReference type="NCBI Taxonomy" id="2175906"/>
    <lineage>
        <taxon>Eukaryota</taxon>
        <taxon>Fungi</taxon>
        <taxon>Dikarya</taxon>
        <taxon>Ascomycota</taxon>
        <taxon>Pezizomycotina</taxon>
        <taxon>Sordariomycetes</taxon>
        <taxon>Hypocreomycetidae</taxon>
        <taxon>Glomerellales</taxon>
        <taxon>Glomerellaceae</taxon>
        <taxon>Colletotrichum</taxon>
        <taxon>Colletotrichum orchidearum species complex</taxon>
    </lineage>
</organism>
<evidence type="ECO:0000256" key="1">
    <source>
        <dbReference type="SAM" id="MobiDB-lite"/>
    </source>
</evidence>
<dbReference type="Proteomes" id="UP000654918">
    <property type="component" value="Unassembled WGS sequence"/>
</dbReference>
<dbReference type="AlphaFoldDB" id="A0A8H6KAJ3"/>
<evidence type="ECO:0000313" key="3">
    <source>
        <dbReference type="Proteomes" id="UP000654918"/>
    </source>
</evidence>
<protein>
    <recommendedName>
        <fullName evidence="4">Tesmin/TSO1-like CXC domain-containing protein</fullName>
    </recommendedName>
</protein>
<feature type="region of interest" description="Disordered" evidence="1">
    <location>
        <begin position="1"/>
        <end position="22"/>
    </location>
</feature>
<accession>A0A8H6KAJ3</accession>
<keyword evidence="3" id="KW-1185">Reference proteome</keyword>
<proteinExistence type="predicted"/>
<gene>
    <name evidence="2" type="ORF">CPLU01_08747</name>
</gene>
<comment type="caution">
    <text evidence="2">The sequence shown here is derived from an EMBL/GenBank/DDBJ whole genome shotgun (WGS) entry which is preliminary data.</text>
</comment>
<name>A0A8H6KAJ3_9PEZI</name>
<feature type="compositionally biased region" description="Basic residues" evidence="1">
    <location>
        <begin position="1"/>
        <end position="10"/>
    </location>
</feature>